<comment type="similarity">
    <text evidence="3 12">Belongs to the CcmD/CycX/HelD family.</text>
</comment>
<sequence>MMPELGKYAVTVLGSYVATVGLLAGLVAVSLWKGAKVKRALARQEERMGKNG</sequence>
<accession>A0A443LI26</accession>
<dbReference type="EMBL" id="SAVA01000014">
    <property type="protein sequence ID" value="RWR48826.1"/>
    <property type="molecule type" value="Genomic_DNA"/>
</dbReference>
<evidence type="ECO:0000256" key="6">
    <source>
        <dbReference type="ARBA" id="ARBA00022475"/>
    </source>
</evidence>
<evidence type="ECO:0000256" key="10">
    <source>
        <dbReference type="ARBA" id="ARBA00022989"/>
    </source>
</evidence>
<evidence type="ECO:0000256" key="1">
    <source>
        <dbReference type="ARBA" id="ARBA00002442"/>
    </source>
</evidence>
<keyword evidence="6 12" id="KW-1003">Cell membrane</keyword>
<reference evidence="14" key="2">
    <citation type="submission" date="2019-01" db="EMBL/GenBank/DDBJ databases">
        <title>Sinorhodobacter populi sp. nov. isolated from the symptomatic bark tissue of Populus euramericana canker.</title>
        <authorList>
            <person name="Li Y."/>
        </authorList>
    </citation>
    <scope>NUCLEOTIDE SEQUENCE [LARGE SCALE GENOMIC DNA]</scope>
    <source>
        <strain evidence="14">CGMCC 1.12963</strain>
    </source>
</reference>
<keyword evidence="11 12" id="KW-0472">Membrane</keyword>
<dbReference type="RefSeq" id="WP_113900309.1">
    <property type="nucleotide sequence ID" value="NZ_SAVA01000014.1"/>
</dbReference>
<keyword evidence="14" id="KW-1185">Reference proteome</keyword>
<dbReference type="NCBIfam" id="TIGR03141">
    <property type="entry name" value="cytochro_ccmD"/>
    <property type="match status" value="1"/>
</dbReference>
<keyword evidence="9 12" id="KW-0201">Cytochrome c-type biogenesis</keyword>
<dbReference type="Proteomes" id="UP000288071">
    <property type="component" value="Unassembled WGS sequence"/>
</dbReference>
<dbReference type="GO" id="GO:0017004">
    <property type="term" value="P:cytochrome complex assembly"/>
    <property type="evidence" value="ECO:0007669"/>
    <property type="project" value="UniProtKB-KW"/>
</dbReference>
<evidence type="ECO:0000256" key="8">
    <source>
        <dbReference type="ARBA" id="ARBA00022692"/>
    </source>
</evidence>
<evidence type="ECO:0000256" key="9">
    <source>
        <dbReference type="ARBA" id="ARBA00022748"/>
    </source>
</evidence>
<feature type="transmembrane region" description="Helical" evidence="12">
    <location>
        <begin position="12"/>
        <end position="32"/>
    </location>
</feature>
<keyword evidence="7 12" id="KW-0997">Cell inner membrane</keyword>
<dbReference type="AlphaFoldDB" id="A0A443LI26"/>
<protein>
    <recommendedName>
        <fullName evidence="4 12">Heme exporter protein D</fullName>
    </recommendedName>
</protein>
<keyword evidence="10 12" id="KW-1133">Transmembrane helix</keyword>
<comment type="function">
    <text evidence="1 12">Required for the export of heme to the periplasm for the biogenesis of c-type cytochromes.</text>
</comment>
<comment type="caution">
    <text evidence="13">The sequence shown here is derived from an EMBL/GenBank/DDBJ whole genome shotgun (WGS) entry which is preliminary data.</text>
</comment>
<evidence type="ECO:0000256" key="11">
    <source>
        <dbReference type="ARBA" id="ARBA00023136"/>
    </source>
</evidence>
<keyword evidence="8 12" id="KW-0812">Transmembrane</keyword>
<evidence type="ECO:0000256" key="4">
    <source>
        <dbReference type="ARBA" id="ARBA00016461"/>
    </source>
</evidence>
<evidence type="ECO:0000256" key="5">
    <source>
        <dbReference type="ARBA" id="ARBA00022448"/>
    </source>
</evidence>
<gene>
    <name evidence="13" type="primary">ccmD</name>
    <name evidence="13" type="ORF">EOW66_17850</name>
</gene>
<evidence type="ECO:0000313" key="14">
    <source>
        <dbReference type="Proteomes" id="UP000288071"/>
    </source>
</evidence>
<dbReference type="InterPro" id="IPR007078">
    <property type="entry name" value="Haem_export_protD_CcmD"/>
</dbReference>
<organism evidence="13 14">
    <name type="scientific">Paenirhodobacter huangdaonensis</name>
    <dbReference type="NCBI Taxonomy" id="2501515"/>
    <lineage>
        <taxon>Bacteria</taxon>
        <taxon>Pseudomonadati</taxon>
        <taxon>Pseudomonadota</taxon>
        <taxon>Alphaproteobacteria</taxon>
        <taxon>Rhodobacterales</taxon>
        <taxon>Rhodobacter group</taxon>
        <taxon>Paenirhodobacter</taxon>
    </lineage>
</organism>
<evidence type="ECO:0000313" key="13">
    <source>
        <dbReference type="EMBL" id="RWR48826.1"/>
    </source>
</evidence>
<name>A0A443LI26_9RHOB</name>
<keyword evidence="5 12" id="KW-0813">Transport</keyword>
<evidence type="ECO:0000256" key="12">
    <source>
        <dbReference type="RuleBase" id="RU363101"/>
    </source>
</evidence>
<dbReference type="GO" id="GO:0005886">
    <property type="term" value="C:plasma membrane"/>
    <property type="evidence" value="ECO:0007669"/>
    <property type="project" value="UniProtKB-SubCell"/>
</dbReference>
<evidence type="ECO:0000256" key="3">
    <source>
        <dbReference type="ARBA" id="ARBA00008741"/>
    </source>
</evidence>
<comment type="subcellular location">
    <subcellularLocation>
        <location evidence="2 12">Cell inner membrane</location>
        <topology evidence="2 12">Single-pass membrane protein</topology>
    </subcellularLocation>
</comment>
<dbReference type="Pfam" id="PF04995">
    <property type="entry name" value="CcmD"/>
    <property type="match status" value="1"/>
</dbReference>
<proteinExistence type="inferred from homology"/>
<reference evidence="13 14" key="1">
    <citation type="submission" date="2019-01" db="EMBL/GenBank/DDBJ databases">
        <title>Sinorhodobacter populi sp. nov. isolated from the symptomatic bark tissue of Populus euramericana canker.</title>
        <authorList>
            <person name="Xu G."/>
        </authorList>
    </citation>
    <scope>NUCLEOTIDE SEQUENCE [LARGE SCALE GENOMIC DNA]</scope>
    <source>
        <strain evidence="13 14">CGMCC 1.12963</strain>
    </source>
</reference>
<dbReference type="GO" id="GO:0015886">
    <property type="term" value="P:heme transport"/>
    <property type="evidence" value="ECO:0007669"/>
    <property type="project" value="InterPro"/>
</dbReference>
<evidence type="ECO:0000256" key="2">
    <source>
        <dbReference type="ARBA" id="ARBA00004377"/>
    </source>
</evidence>
<evidence type="ECO:0000256" key="7">
    <source>
        <dbReference type="ARBA" id="ARBA00022519"/>
    </source>
</evidence>